<dbReference type="OrthoDB" id="9799482at2"/>
<accession>G5IAF5</accession>
<sequence length="194" mass="23380">MAIILEFNLICRRFIDLERVLQNPKIHKLEITMEKISTIDDWTWTNQKKMQDLFSISKSLEEAKIAVINLKSNYFKDAGIYIEKINEEYVYNLWINTEGYPDLDADEINSRNKHYFQKFYQIFEEVEGQLNIEFRILGIGLETNFQYEKENSDVIKKSQNIIAWVVYKDYLNDMDFINYRKKKDVETNIVIFER</sequence>
<dbReference type="RefSeq" id="WP_006778519.1">
    <property type="nucleotide sequence ID" value="NZ_CP040506.1"/>
</dbReference>
<reference evidence="1 2" key="1">
    <citation type="submission" date="2011-08" db="EMBL/GenBank/DDBJ databases">
        <title>The Genome Sequence of Clostridium hathewayi WAL-18680.</title>
        <authorList>
            <consortium name="The Broad Institute Genome Sequencing Platform"/>
            <person name="Earl A."/>
            <person name="Ward D."/>
            <person name="Feldgarden M."/>
            <person name="Gevers D."/>
            <person name="Finegold S.M."/>
            <person name="Summanen P.H."/>
            <person name="Molitoris D.R."/>
            <person name="Song M."/>
            <person name="Daigneault M."/>
            <person name="Allen-Vercoe E."/>
            <person name="Young S.K."/>
            <person name="Zeng Q."/>
            <person name="Gargeya S."/>
            <person name="Fitzgerald M."/>
            <person name="Haas B."/>
            <person name="Abouelleil A."/>
            <person name="Alvarado L."/>
            <person name="Arachchi H.M."/>
            <person name="Berlin A."/>
            <person name="Brown A."/>
            <person name="Chapman S.B."/>
            <person name="Chen Z."/>
            <person name="Dunbar C."/>
            <person name="Freedman E."/>
            <person name="Gearin G."/>
            <person name="Gellesch M."/>
            <person name="Goldberg J."/>
            <person name="Griggs A."/>
            <person name="Gujja S."/>
            <person name="Heiman D."/>
            <person name="Howarth C."/>
            <person name="Larson L."/>
            <person name="Lui A."/>
            <person name="MacDonald P.J.P."/>
            <person name="Montmayeur A."/>
            <person name="Murphy C."/>
            <person name="Neiman D."/>
            <person name="Pearson M."/>
            <person name="Priest M."/>
            <person name="Roberts A."/>
            <person name="Saif S."/>
            <person name="Shea T."/>
            <person name="Shenoy N."/>
            <person name="Sisk P."/>
            <person name="Stolte C."/>
            <person name="Sykes S."/>
            <person name="Wortman J."/>
            <person name="Nusbaum C."/>
            <person name="Birren B."/>
        </authorList>
    </citation>
    <scope>NUCLEOTIDE SEQUENCE [LARGE SCALE GENOMIC DNA]</scope>
    <source>
        <strain evidence="1 2">WAL-18680</strain>
    </source>
</reference>
<gene>
    <name evidence="1" type="ORF">HMPREF9473_00535</name>
</gene>
<evidence type="ECO:0000313" key="2">
    <source>
        <dbReference type="Proteomes" id="UP000005384"/>
    </source>
</evidence>
<dbReference type="Proteomes" id="UP000005384">
    <property type="component" value="Unassembled WGS sequence"/>
</dbReference>
<keyword evidence="2" id="KW-1185">Reference proteome</keyword>
<evidence type="ECO:0000313" key="1">
    <source>
        <dbReference type="EMBL" id="EHI61512.1"/>
    </source>
</evidence>
<dbReference type="AlphaFoldDB" id="G5IAF5"/>
<dbReference type="PATRIC" id="fig|742737.3.peg.535"/>
<comment type="caution">
    <text evidence="1">The sequence shown here is derived from an EMBL/GenBank/DDBJ whole genome shotgun (WGS) entry which is preliminary data.</text>
</comment>
<organism evidence="1 2">
    <name type="scientific">Hungatella hathewayi WAL-18680</name>
    <dbReference type="NCBI Taxonomy" id="742737"/>
    <lineage>
        <taxon>Bacteria</taxon>
        <taxon>Bacillati</taxon>
        <taxon>Bacillota</taxon>
        <taxon>Clostridia</taxon>
        <taxon>Lachnospirales</taxon>
        <taxon>Lachnospiraceae</taxon>
        <taxon>Hungatella</taxon>
    </lineage>
</organism>
<proteinExistence type="predicted"/>
<dbReference type="HOGENOM" id="CLU_1400814_0_0_9"/>
<protein>
    <submittedName>
        <fullName evidence="1">Uncharacterized protein</fullName>
    </submittedName>
</protein>
<name>G5IAF5_9FIRM</name>
<dbReference type="EMBL" id="ADLN01000002">
    <property type="protein sequence ID" value="EHI61512.1"/>
    <property type="molecule type" value="Genomic_DNA"/>
</dbReference>